<accession>A0A1I3LM02</accession>
<name>A0A1I3LM02_9BACL</name>
<dbReference type="RefSeq" id="WP_281244531.1">
    <property type="nucleotide sequence ID" value="NZ_FORR01000002.1"/>
</dbReference>
<feature type="signal peptide" evidence="1">
    <location>
        <begin position="1"/>
        <end position="25"/>
    </location>
</feature>
<evidence type="ECO:0000256" key="1">
    <source>
        <dbReference type="SAM" id="SignalP"/>
    </source>
</evidence>
<evidence type="ECO:0000313" key="2">
    <source>
        <dbReference type="EMBL" id="SFI85506.1"/>
    </source>
</evidence>
<keyword evidence="3" id="KW-1185">Reference proteome</keyword>
<dbReference type="Proteomes" id="UP000199545">
    <property type="component" value="Unassembled WGS sequence"/>
</dbReference>
<feature type="chain" id="PRO_5011543838" evidence="1">
    <location>
        <begin position="26"/>
        <end position="43"/>
    </location>
</feature>
<reference evidence="2 3" key="1">
    <citation type="submission" date="2016-10" db="EMBL/GenBank/DDBJ databases">
        <authorList>
            <person name="de Groot N.N."/>
        </authorList>
    </citation>
    <scope>NUCLEOTIDE SEQUENCE [LARGE SCALE GENOMIC DNA]</scope>
    <source>
        <strain evidence="2 3">DSM 44778</strain>
    </source>
</reference>
<keyword evidence="1" id="KW-0732">Signal</keyword>
<protein>
    <submittedName>
        <fullName evidence="2">Uncharacterized protein</fullName>
    </submittedName>
</protein>
<dbReference type="AlphaFoldDB" id="A0A1I3LM02"/>
<dbReference type="EMBL" id="FORR01000002">
    <property type="protein sequence ID" value="SFI85506.1"/>
    <property type="molecule type" value="Genomic_DNA"/>
</dbReference>
<evidence type="ECO:0000313" key="3">
    <source>
        <dbReference type="Proteomes" id="UP000199545"/>
    </source>
</evidence>
<gene>
    <name evidence="2" type="ORF">SAMN05421852_102238</name>
</gene>
<sequence>MLKKCAVYLSCLVVFAFGIFTTVSAATSLETSPPIQNTEPVGP</sequence>
<proteinExistence type="predicted"/>
<organism evidence="2 3">
    <name type="scientific">Thermoflavimicrobium dichotomicum</name>
    <dbReference type="NCBI Taxonomy" id="46223"/>
    <lineage>
        <taxon>Bacteria</taxon>
        <taxon>Bacillati</taxon>
        <taxon>Bacillota</taxon>
        <taxon>Bacilli</taxon>
        <taxon>Bacillales</taxon>
        <taxon>Thermoactinomycetaceae</taxon>
        <taxon>Thermoflavimicrobium</taxon>
    </lineage>
</organism>